<dbReference type="OrthoDB" id="6216427at2759"/>
<gene>
    <name evidence="2" type="ORF">CUNI_LOCUS6610</name>
</gene>
<keyword evidence="3" id="KW-1185">Reference proteome</keyword>
<name>A0A8S3Z074_9EUPU</name>
<accession>A0A8S3Z074</accession>
<dbReference type="Gene3D" id="2.60.120.260">
    <property type="entry name" value="Galactose-binding domain-like"/>
    <property type="match status" value="1"/>
</dbReference>
<feature type="non-terminal residue" evidence="2">
    <location>
        <position position="1"/>
    </location>
</feature>
<evidence type="ECO:0000256" key="1">
    <source>
        <dbReference type="SAM" id="SignalP"/>
    </source>
</evidence>
<feature type="chain" id="PRO_5035869558" evidence="1">
    <location>
        <begin position="24"/>
        <end position="264"/>
    </location>
</feature>
<dbReference type="InterPro" id="IPR051941">
    <property type="entry name" value="BG_Antigen-Binding_Lectin"/>
</dbReference>
<sequence length="264" mass="29007">MRPSNTPYVLCLSCIVLSGSVNSQKNCSNGWFGSKCNYKCRCTYDACDERGECTTPNICQAGWFGPGCQYADLAYNRTDQQDVADGNDATCLSGNVQNINVLLNDTIYFSWLRLIVSATGSAYLKDLSVRFHISNSEVTCPGMQKEFVGKMTLDMHCELPDFIDEVSLEGEAASYACSVYVSGGRNVALRENTTQSSNLSHASGGTTIFFTSDLAVDGNREAIFFDGKTCTHTDLLQTTPQLTWSLTLSKPRRVNRYLIFSRGG</sequence>
<dbReference type="EMBL" id="CAJHNH020001013">
    <property type="protein sequence ID" value="CAG5121052.1"/>
    <property type="molecule type" value="Genomic_DNA"/>
</dbReference>
<evidence type="ECO:0000313" key="3">
    <source>
        <dbReference type="Proteomes" id="UP000678393"/>
    </source>
</evidence>
<dbReference type="Proteomes" id="UP000678393">
    <property type="component" value="Unassembled WGS sequence"/>
</dbReference>
<dbReference type="PANTHER" id="PTHR45713">
    <property type="entry name" value="FTP DOMAIN-CONTAINING PROTEIN"/>
    <property type="match status" value="1"/>
</dbReference>
<evidence type="ECO:0000313" key="2">
    <source>
        <dbReference type="EMBL" id="CAG5121052.1"/>
    </source>
</evidence>
<proteinExistence type="predicted"/>
<reference evidence="2" key="1">
    <citation type="submission" date="2021-04" db="EMBL/GenBank/DDBJ databases">
        <authorList>
            <consortium name="Molecular Ecology Group"/>
        </authorList>
    </citation>
    <scope>NUCLEOTIDE SEQUENCE</scope>
</reference>
<protein>
    <submittedName>
        <fullName evidence="2">Uncharacterized protein</fullName>
    </submittedName>
</protein>
<dbReference type="PANTHER" id="PTHR45713:SF6">
    <property type="entry name" value="F5_8 TYPE C DOMAIN-CONTAINING PROTEIN"/>
    <property type="match status" value="1"/>
</dbReference>
<keyword evidence="1" id="KW-0732">Signal</keyword>
<organism evidence="2 3">
    <name type="scientific">Candidula unifasciata</name>
    <dbReference type="NCBI Taxonomy" id="100452"/>
    <lineage>
        <taxon>Eukaryota</taxon>
        <taxon>Metazoa</taxon>
        <taxon>Spiralia</taxon>
        <taxon>Lophotrochozoa</taxon>
        <taxon>Mollusca</taxon>
        <taxon>Gastropoda</taxon>
        <taxon>Heterobranchia</taxon>
        <taxon>Euthyneura</taxon>
        <taxon>Panpulmonata</taxon>
        <taxon>Eupulmonata</taxon>
        <taxon>Stylommatophora</taxon>
        <taxon>Helicina</taxon>
        <taxon>Helicoidea</taxon>
        <taxon>Geomitridae</taxon>
        <taxon>Candidula</taxon>
    </lineage>
</organism>
<dbReference type="AlphaFoldDB" id="A0A8S3Z074"/>
<comment type="caution">
    <text evidence="2">The sequence shown here is derived from an EMBL/GenBank/DDBJ whole genome shotgun (WGS) entry which is preliminary data.</text>
</comment>
<feature type="signal peptide" evidence="1">
    <location>
        <begin position="1"/>
        <end position="23"/>
    </location>
</feature>